<comment type="caution">
    <text evidence="8">The sequence shown here is derived from an EMBL/GenBank/DDBJ whole genome shotgun (WGS) entry which is preliminary data.</text>
</comment>
<dbReference type="InterPro" id="IPR050131">
    <property type="entry name" value="Peptidase_S8_subtilisin-like"/>
</dbReference>
<dbReference type="Pfam" id="PF18425">
    <property type="entry name" value="CspB_prodomain"/>
    <property type="match status" value="1"/>
</dbReference>
<dbReference type="Gene3D" id="2.60.120.1290">
    <property type="match status" value="1"/>
</dbReference>
<keyword evidence="4 5" id="KW-0720">Serine protease</keyword>
<protein>
    <submittedName>
        <fullName evidence="8">S8 family peptidase</fullName>
    </submittedName>
</protein>
<keyword evidence="3 5" id="KW-0378">Hydrolase</keyword>
<feature type="domain" description="Peptidase S8/S53" evidence="6">
    <location>
        <begin position="122"/>
        <end position="311"/>
    </location>
</feature>
<proteinExistence type="inferred from homology"/>
<dbReference type="InterPro" id="IPR036852">
    <property type="entry name" value="Peptidase_S8/S53_dom_sf"/>
</dbReference>
<keyword evidence="2 5" id="KW-0645">Protease</keyword>
<dbReference type="InterPro" id="IPR017310">
    <property type="entry name" value="Pept_S8A_subtilisin_clostridia"/>
</dbReference>
<evidence type="ECO:0000313" key="8">
    <source>
        <dbReference type="EMBL" id="MBC8627713.1"/>
    </source>
</evidence>
<dbReference type="Proteomes" id="UP000661649">
    <property type="component" value="Unassembled WGS sequence"/>
</dbReference>
<dbReference type="Gene3D" id="3.30.70.2980">
    <property type="match status" value="1"/>
</dbReference>
<accession>A0ABR7P8H9</accession>
<dbReference type="SUPFAM" id="SSF52743">
    <property type="entry name" value="Subtilisin-like"/>
    <property type="match status" value="1"/>
</dbReference>
<gene>
    <name evidence="8" type="ORF">H8712_03590</name>
</gene>
<organism evidence="8 9">
    <name type="scientific">Blautia stercoris</name>
    <dbReference type="NCBI Taxonomy" id="871664"/>
    <lineage>
        <taxon>Bacteria</taxon>
        <taxon>Bacillati</taxon>
        <taxon>Bacillota</taxon>
        <taxon>Clostridia</taxon>
        <taxon>Lachnospirales</taxon>
        <taxon>Lachnospiraceae</taxon>
        <taxon>Blautia</taxon>
    </lineage>
</organism>
<evidence type="ECO:0000313" key="9">
    <source>
        <dbReference type="Proteomes" id="UP000661649"/>
    </source>
</evidence>
<evidence type="ECO:0000256" key="3">
    <source>
        <dbReference type="ARBA" id="ARBA00022801"/>
    </source>
</evidence>
<dbReference type="PIRSF" id="PIRSF037894">
    <property type="entry name" value="Subtilisin_rel_CspABC"/>
    <property type="match status" value="1"/>
</dbReference>
<dbReference type="InterPro" id="IPR000209">
    <property type="entry name" value="Peptidase_S8/S53_dom"/>
</dbReference>
<dbReference type="Pfam" id="PF00082">
    <property type="entry name" value="Peptidase_S8"/>
    <property type="match status" value="2"/>
</dbReference>
<reference evidence="8 9" key="1">
    <citation type="submission" date="2020-08" db="EMBL/GenBank/DDBJ databases">
        <title>Genome public.</title>
        <authorList>
            <person name="Liu C."/>
            <person name="Sun Q."/>
        </authorList>
    </citation>
    <scope>NUCLEOTIDE SEQUENCE [LARGE SCALE GENOMIC DNA]</scope>
    <source>
        <strain evidence="8 9">3_YM_SP_D4_24.mj</strain>
    </source>
</reference>
<dbReference type="EMBL" id="JACRTP010000001">
    <property type="protein sequence ID" value="MBC8627713.1"/>
    <property type="molecule type" value="Genomic_DNA"/>
</dbReference>
<evidence type="ECO:0000256" key="4">
    <source>
        <dbReference type="ARBA" id="ARBA00022825"/>
    </source>
</evidence>
<dbReference type="RefSeq" id="WP_187558234.1">
    <property type="nucleotide sequence ID" value="NZ_JACRTP010000001.1"/>
</dbReference>
<dbReference type="InterPro" id="IPR041365">
    <property type="entry name" value="CspB_prodomain"/>
</dbReference>
<dbReference type="PROSITE" id="PS51892">
    <property type="entry name" value="SUBTILASE"/>
    <property type="match status" value="1"/>
</dbReference>
<dbReference type="PRINTS" id="PR00723">
    <property type="entry name" value="SUBTILISIN"/>
</dbReference>
<dbReference type="PANTHER" id="PTHR43806">
    <property type="entry name" value="PEPTIDASE S8"/>
    <property type="match status" value="1"/>
</dbReference>
<feature type="domain" description="Peptidase S8/S53" evidence="6">
    <location>
        <begin position="448"/>
        <end position="569"/>
    </location>
</feature>
<dbReference type="PANTHER" id="PTHR43806:SF11">
    <property type="entry name" value="CEREVISIN-RELATED"/>
    <property type="match status" value="1"/>
</dbReference>
<feature type="active site" description="Charge relay system" evidence="5">
    <location>
        <position position="131"/>
    </location>
</feature>
<feature type="active site" description="Charge relay system" evidence="5">
    <location>
        <position position="514"/>
    </location>
</feature>
<dbReference type="InterPro" id="IPR034045">
    <property type="entry name" value="Pep_S8_CspA-like"/>
</dbReference>
<comment type="similarity">
    <text evidence="1 5">Belongs to the peptidase S8 family.</text>
</comment>
<dbReference type="PROSITE" id="PS00138">
    <property type="entry name" value="SUBTILASE_SER"/>
    <property type="match status" value="1"/>
</dbReference>
<evidence type="ECO:0000256" key="2">
    <source>
        <dbReference type="ARBA" id="ARBA00022670"/>
    </source>
</evidence>
<dbReference type="CDD" id="cd07478">
    <property type="entry name" value="Peptidases_S8_CspA-like"/>
    <property type="match status" value="1"/>
</dbReference>
<feature type="domain" description="Csp protease B prodomain" evidence="7">
    <location>
        <begin position="4"/>
        <end position="91"/>
    </location>
</feature>
<evidence type="ECO:0000256" key="5">
    <source>
        <dbReference type="PROSITE-ProRule" id="PRU01240"/>
    </source>
</evidence>
<evidence type="ECO:0000259" key="7">
    <source>
        <dbReference type="Pfam" id="PF18425"/>
    </source>
</evidence>
<name>A0ABR7P8H9_9FIRM</name>
<evidence type="ECO:0000256" key="1">
    <source>
        <dbReference type="ARBA" id="ARBA00011073"/>
    </source>
</evidence>
<dbReference type="InterPro" id="IPR015500">
    <property type="entry name" value="Peptidase_S8_subtilisin-rel"/>
</dbReference>
<dbReference type="Gene3D" id="3.40.50.200">
    <property type="entry name" value="Peptidase S8/S53 domain"/>
    <property type="match status" value="1"/>
</dbReference>
<sequence length="578" mass="63419">MENQKLENLLNLALNATPEELEKSENLSVGYETEQGKWEVIVKYSGEPEIFENPEIQTVRLLGGFAILTLSQNQIERLANDAGVEFIEKPKRLFFAVNEGRSASCINSVQDESFLQGNSLFGEGVLVGCVDSGIDYSHPDFCNEDGTSRILRLWDQSVSGNPPEGYEIGTEYTKEQIEEALAKRTPAERYAVVPSRDLSGHGTGVMGIAAGNGRASKGVYRGVAPKSELIVVKLGNPRAEGFPRTTELMQGIDYCIKTAVRLGKPLALNLSFGNNYGSHDGESLLEFYLDTVAVIGRNVICVGTGNEGNKATHTSGVLGNSNEVVPLQIGDYERSINLQIWKQYVDEIEFSLEHPNGEVAGPFREELGIQRFRLGDTEILIYYGEPKPFSTAQEIYLDFIPVNTYVDTGVWKINLIPKKVVDGTYDMWLPSGSVLNQGTRFLYPMPETTLTIPSTAQKVVSVGAYDSRYQAVADFSGRGYTRENRLIKPDIAAPGVNIMTTAVGGGYRTQSGTSFATPFVTGSVALLMEFGIVKGNDPYLYGEKVKAYLIRGARHLLIEPYPNQLLGWGALCLKNSIP</sequence>
<feature type="active site" description="Charge relay system" evidence="5">
    <location>
        <position position="201"/>
    </location>
</feature>
<evidence type="ECO:0000259" key="6">
    <source>
        <dbReference type="Pfam" id="PF00082"/>
    </source>
</evidence>
<dbReference type="InterPro" id="IPR023828">
    <property type="entry name" value="Peptidase_S8_Ser-AS"/>
</dbReference>
<keyword evidence="9" id="KW-1185">Reference proteome</keyword>